<dbReference type="EMBL" id="JACHMI010000001">
    <property type="protein sequence ID" value="MBB6551558.1"/>
    <property type="molecule type" value="Genomic_DNA"/>
</dbReference>
<organism evidence="1 2">
    <name type="scientific">Nonomuraea rubra</name>
    <dbReference type="NCBI Taxonomy" id="46180"/>
    <lineage>
        <taxon>Bacteria</taxon>
        <taxon>Bacillati</taxon>
        <taxon>Actinomycetota</taxon>
        <taxon>Actinomycetes</taxon>
        <taxon>Streptosporangiales</taxon>
        <taxon>Streptosporangiaceae</taxon>
        <taxon>Nonomuraea</taxon>
    </lineage>
</organism>
<sequence>MEIHHVVLAARSRDEAERTLHAHGLALGRGRVSPGYGLPNLVVPFGPS</sequence>
<dbReference type="RefSeq" id="WP_185105608.1">
    <property type="nucleotide sequence ID" value="NZ_JACHMI010000001.1"/>
</dbReference>
<dbReference type="Proteomes" id="UP000565579">
    <property type="component" value="Unassembled WGS sequence"/>
</dbReference>
<evidence type="ECO:0000313" key="1">
    <source>
        <dbReference type="EMBL" id="MBB6551558.1"/>
    </source>
</evidence>
<comment type="caution">
    <text evidence="1">The sequence shown here is derived from an EMBL/GenBank/DDBJ whole genome shotgun (WGS) entry which is preliminary data.</text>
</comment>
<accession>A0A7X0NXP5</accession>
<evidence type="ECO:0008006" key="3">
    <source>
        <dbReference type="Google" id="ProtNLM"/>
    </source>
</evidence>
<protein>
    <recommendedName>
        <fullName evidence="3">VOC family protein</fullName>
    </recommendedName>
</protein>
<keyword evidence="2" id="KW-1185">Reference proteome</keyword>
<dbReference type="AlphaFoldDB" id="A0A7X0NXP5"/>
<name>A0A7X0NXP5_9ACTN</name>
<evidence type="ECO:0000313" key="2">
    <source>
        <dbReference type="Proteomes" id="UP000565579"/>
    </source>
</evidence>
<gene>
    <name evidence="1" type="ORF">HD593_006353</name>
</gene>
<reference evidence="1 2" key="1">
    <citation type="submission" date="2020-08" db="EMBL/GenBank/DDBJ databases">
        <title>Sequencing the genomes of 1000 actinobacteria strains.</title>
        <authorList>
            <person name="Klenk H.-P."/>
        </authorList>
    </citation>
    <scope>NUCLEOTIDE SEQUENCE [LARGE SCALE GENOMIC DNA]</scope>
    <source>
        <strain evidence="1 2">DSM 43768</strain>
    </source>
</reference>
<proteinExistence type="predicted"/>